<accession>A0A1H4IMT0</accession>
<name>A0A1H4IMT0_RHOJO</name>
<organism evidence="2 3">
    <name type="scientific">Rhodococcus jostii</name>
    <dbReference type="NCBI Taxonomy" id="132919"/>
    <lineage>
        <taxon>Bacteria</taxon>
        <taxon>Bacillati</taxon>
        <taxon>Actinomycetota</taxon>
        <taxon>Actinomycetes</taxon>
        <taxon>Mycobacteriales</taxon>
        <taxon>Nocardiaceae</taxon>
        <taxon>Rhodococcus</taxon>
    </lineage>
</organism>
<reference evidence="3" key="1">
    <citation type="submission" date="2016-10" db="EMBL/GenBank/DDBJ databases">
        <authorList>
            <person name="Varghese N."/>
        </authorList>
    </citation>
    <scope>NUCLEOTIDE SEQUENCE [LARGE SCALE GENOMIC DNA]</scope>
    <source>
        <strain evidence="3">DSM 44719</strain>
    </source>
</reference>
<dbReference type="Gene3D" id="6.10.140.530">
    <property type="match status" value="2"/>
</dbReference>
<dbReference type="OrthoDB" id="4472676at2"/>
<feature type="domain" description="Helicase-associated" evidence="1">
    <location>
        <begin position="99"/>
        <end position="156"/>
    </location>
</feature>
<dbReference type="EMBL" id="FNTL01000002">
    <property type="protein sequence ID" value="SEB34976.1"/>
    <property type="molecule type" value="Genomic_DNA"/>
</dbReference>
<evidence type="ECO:0000313" key="2">
    <source>
        <dbReference type="EMBL" id="SEB34976.1"/>
    </source>
</evidence>
<dbReference type="Pfam" id="PF03457">
    <property type="entry name" value="HA"/>
    <property type="match status" value="2"/>
</dbReference>
<feature type="domain" description="Helicase-associated" evidence="1">
    <location>
        <begin position="26"/>
        <end position="78"/>
    </location>
</feature>
<proteinExistence type="predicted"/>
<sequence length="170" mass="19102">MIDAKGSISVRPAKTRTLLSPLRMYAAFRRTHPHASVPDDYVTENGYRLGRWQTRQRVARMLGTLPASRISELDAIGFVWSENGRPLPAVARTDSKRRRMLTAIAAYREEHGDAMVPANYVTDDGEQLGQWLYRAVKKWRAHNLPDEERAPLALLGVSPASRPRGPRTAA</sequence>
<dbReference type="Proteomes" id="UP000183407">
    <property type="component" value="Unassembled WGS sequence"/>
</dbReference>
<gene>
    <name evidence="2" type="ORF">SAMN04490220_0219</name>
</gene>
<dbReference type="InterPro" id="IPR005114">
    <property type="entry name" value="Helicase_assoc"/>
</dbReference>
<evidence type="ECO:0000313" key="3">
    <source>
        <dbReference type="Proteomes" id="UP000183407"/>
    </source>
</evidence>
<dbReference type="PANTHER" id="PTHR33418">
    <property type="entry name" value="HELICASE-ASSOCIATED"/>
    <property type="match status" value="1"/>
</dbReference>
<protein>
    <submittedName>
        <fullName evidence="2">Helicase associated domain-containing protein</fullName>
    </submittedName>
</protein>
<dbReference type="AlphaFoldDB" id="A0A1H4IMT0"/>
<evidence type="ECO:0000259" key="1">
    <source>
        <dbReference type="Pfam" id="PF03457"/>
    </source>
</evidence>
<dbReference type="PANTHER" id="PTHR33418:SF1">
    <property type="entry name" value="HELICASE-ASSOCIATED DOMAIN-CONTAINING PROTEIN"/>
    <property type="match status" value="1"/>
</dbReference>